<dbReference type="InterPro" id="IPR014752">
    <property type="entry name" value="Arrestin-like_C"/>
</dbReference>
<proteinExistence type="predicted"/>
<gene>
    <name evidence="2" type="ORF">TWF696_003736</name>
</gene>
<dbReference type="Gene3D" id="2.60.40.640">
    <property type="match status" value="1"/>
</dbReference>
<accession>A0AAV9V726</accession>
<dbReference type="InterPro" id="IPR024391">
    <property type="entry name" value="LDB19_N"/>
</dbReference>
<dbReference type="Pfam" id="PF13002">
    <property type="entry name" value="LDB19"/>
    <property type="match status" value="1"/>
</dbReference>
<evidence type="ECO:0000313" key="2">
    <source>
        <dbReference type="EMBL" id="KAK6354594.1"/>
    </source>
</evidence>
<name>A0AAV9V726_9PEZI</name>
<evidence type="ECO:0000313" key="3">
    <source>
        <dbReference type="Proteomes" id="UP001375240"/>
    </source>
</evidence>
<keyword evidence="3" id="KW-1185">Reference proteome</keyword>
<dbReference type="AlphaFoldDB" id="A0AAV9V726"/>
<dbReference type="EMBL" id="JAVHNQ010000002">
    <property type="protein sequence ID" value="KAK6354594.1"/>
    <property type="molecule type" value="Genomic_DNA"/>
</dbReference>
<evidence type="ECO:0000259" key="1">
    <source>
        <dbReference type="Pfam" id="PF13002"/>
    </source>
</evidence>
<dbReference type="InterPro" id="IPR014756">
    <property type="entry name" value="Ig_E-set"/>
</dbReference>
<sequence>MFRLRPDTTFTLKSDTEPPKMSHWEDCPPSSLALDFVPDCPGPVVCVGNQHDSGGAMLSGYISIEVFEHTFLSRLHAHVSLTEKYFDPAIHGCDECASKVIILHDTEVLEPGGHAVEAGLHEYPVSFHIPGHLAATYHDRHRTVDYRLSIHAETPSGESIHLAVPFTVARFCPRELQQKRLRGISPCFVMDMVIPTFSSRGDKFEVQLDLRSREAYTHPPSKYWEPRVITWEILECMQELRLPCPKHSDLFKEQRHKSLKEEKTEIFSDELNLMHHGKDIAHLNGTKRFTLPIHIRRGVINDITTPKGFRVWHEIKIKVLYMYTKPLATIDDHKKPDPNEPGSWDVRCFGLGAKLNIGEKHEFEEVESWDEEIAPAYPNIGNAPPLYQG</sequence>
<organism evidence="2 3">
    <name type="scientific">Orbilia brochopaga</name>
    <dbReference type="NCBI Taxonomy" id="3140254"/>
    <lineage>
        <taxon>Eukaryota</taxon>
        <taxon>Fungi</taxon>
        <taxon>Dikarya</taxon>
        <taxon>Ascomycota</taxon>
        <taxon>Pezizomycotina</taxon>
        <taxon>Orbiliomycetes</taxon>
        <taxon>Orbiliales</taxon>
        <taxon>Orbiliaceae</taxon>
        <taxon>Orbilia</taxon>
    </lineage>
</organism>
<comment type="caution">
    <text evidence="2">The sequence shown here is derived from an EMBL/GenBank/DDBJ whole genome shotgun (WGS) entry which is preliminary data.</text>
</comment>
<reference evidence="2 3" key="1">
    <citation type="submission" date="2019-10" db="EMBL/GenBank/DDBJ databases">
        <authorList>
            <person name="Palmer J.M."/>
        </authorList>
    </citation>
    <scope>NUCLEOTIDE SEQUENCE [LARGE SCALE GENOMIC DNA]</scope>
    <source>
        <strain evidence="2 3">TWF696</strain>
    </source>
</reference>
<dbReference type="Proteomes" id="UP001375240">
    <property type="component" value="Unassembled WGS sequence"/>
</dbReference>
<dbReference type="SUPFAM" id="SSF81296">
    <property type="entry name" value="E set domains"/>
    <property type="match status" value="1"/>
</dbReference>
<feature type="domain" description="LDB19 N-terminal" evidence="1">
    <location>
        <begin position="87"/>
        <end position="249"/>
    </location>
</feature>
<protein>
    <recommendedName>
        <fullName evidence="1">LDB19 N-terminal domain-containing protein</fullName>
    </recommendedName>
</protein>